<evidence type="ECO:0000313" key="2">
    <source>
        <dbReference type="EMBL" id="KAL2551754.1"/>
    </source>
</evidence>
<dbReference type="AlphaFoldDB" id="A0ABD1WQ21"/>
<feature type="region of interest" description="Disordered" evidence="1">
    <location>
        <begin position="19"/>
        <end position="72"/>
    </location>
</feature>
<accession>A0ABD1WQ21</accession>
<name>A0ABD1WQ21_9LAMI</name>
<proteinExistence type="predicted"/>
<protein>
    <submittedName>
        <fullName evidence="2">Uncharacterized protein</fullName>
    </submittedName>
</protein>
<gene>
    <name evidence="2" type="ORF">Fot_05373</name>
</gene>
<comment type="caution">
    <text evidence="2">The sequence shown here is derived from an EMBL/GenBank/DDBJ whole genome shotgun (WGS) entry which is preliminary data.</text>
</comment>
<feature type="compositionally biased region" description="Polar residues" evidence="1">
    <location>
        <begin position="29"/>
        <end position="39"/>
    </location>
</feature>
<dbReference type="Proteomes" id="UP001604277">
    <property type="component" value="Unassembled WGS sequence"/>
</dbReference>
<evidence type="ECO:0000256" key="1">
    <source>
        <dbReference type="SAM" id="MobiDB-lite"/>
    </source>
</evidence>
<feature type="compositionally biased region" description="Basic residues" evidence="1">
    <location>
        <begin position="43"/>
        <end position="53"/>
    </location>
</feature>
<reference evidence="3" key="1">
    <citation type="submission" date="2024-07" db="EMBL/GenBank/DDBJ databases">
        <title>Two chromosome-level genome assemblies of Korean endemic species Abeliophyllum distichum and Forsythia ovata (Oleaceae).</title>
        <authorList>
            <person name="Jang H."/>
        </authorList>
    </citation>
    <scope>NUCLEOTIDE SEQUENCE [LARGE SCALE GENOMIC DNA]</scope>
</reference>
<sequence>MDPFQYPYHGYNMEENYGNPNFPLRYSQEPETPQRSSVFNRLERRRPKNKREKRTGTTVGRAPHMSPPLNTKLNKRVYHLVRDRYRSPIRGCGKPNGSALWQQSLYLSSDPMRLMTMMRQVHSQKGYNDVRSRMISRCMRYANMPGERI</sequence>
<keyword evidence="3" id="KW-1185">Reference proteome</keyword>
<organism evidence="2 3">
    <name type="scientific">Forsythia ovata</name>
    <dbReference type="NCBI Taxonomy" id="205694"/>
    <lineage>
        <taxon>Eukaryota</taxon>
        <taxon>Viridiplantae</taxon>
        <taxon>Streptophyta</taxon>
        <taxon>Embryophyta</taxon>
        <taxon>Tracheophyta</taxon>
        <taxon>Spermatophyta</taxon>
        <taxon>Magnoliopsida</taxon>
        <taxon>eudicotyledons</taxon>
        <taxon>Gunneridae</taxon>
        <taxon>Pentapetalae</taxon>
        <taxon>asterids</taxon>
        <taxon>lamiids</taxon>
        <taxon>Lamiales</taxon>
        <taxon>Oleaceae</taxon>
        <taxon>Forsythieae</taxon>
        <taxon>Forsythia</taxon>
    </lineage>
</organism>
<dbReference type="EMBL" id="JBFOLJ010000002">
    <property type="protein sequence ID" value="KAL2551754.1"/>
    <property type="molecule type" value="Genomic_DNA"/>
</dbReference>
<evidence type="ECO:0000313" key="3">
    <source>
        <dbReference type="Proteomes" id="UP001604277"/>
    </source>
</evidence>